<dbReference type="OMA" id="YNERRFI"/>
<protein>
    <recommendedName>
        <fullName evidence="3">Glycoside hydrolase family 19 catalytic domain-containing protein</fullName>
    </recommendedName>
</protein>
<dbReference type="AlphaFoldDB" id="W1NMC1"/>
<dbReference type="SUPFAM" id="SSF53955">
    <property type="entry name" value="Lysozyme-like"/>
    <property type="match status" value="1"/>
</dbReference>
<dbReference type="InterPro" id="IPR023346">
    <property type="entry name" value="Lysozyme-like_dom_sf"/>
</dbReference>
<dbReference type="GO" id="GO:0004568">
    <property type="term" value="F:chitinase activity"/>
    <property type="evidence" value="ECO:0007669"/>
    <property type="project" value="InterPro"/>
</dbReference>
<feature type="domain" description="Glycoside hydrolase family 19 catalytic" evidence="3">
    <location>
        <begin position="1"/>
        <end position="77"/>
    </location>
</feature>
<dbReference type="PANTHER" id="PTHR22595:SF79">
    <property type="entry name" value="CHITINASE 12"/>
    <property type="match status" value="1"/>
</dbReference>
<gene>
    <name evidence="4" type="ORF">AMTR_s00001p00240800</name>
</gene>
<dbReference type="EMBL" id="KI397142">
    <property type="protein sequence ID" value="ERM96400.1"/>
    <property type="molecule type" value="Genomic_DNA"/>
</dbReference>
<name>W1NMC1_AMBTC</name>
<dbReference type="GO" id="GO:0006032">
    <property type="term" value="P:chitin catabolic process"/>
    <property type="evidence" value="ECO:0007669"/>
    <property type="project" value="InterPro"/>
</dbReference>
<dbReference type="InterPro" id="IPR000726">
    <property type="entry name" value="Glyco_hydro_19_cat"/>
</dbReference>
<proteinExistence type="predicted"/>
<accession>W1NMC1</accession>
<dbReference type="HOGENOM" id="CLU_168599_0_0_1"/>
<dbReference type="PANTHER" id="PTHR22595">
    <property type="entry name" value="CHITINASE-RELATED"/>
    <property type="match status" value="1"/>
</dbReference>
<dbReference type="Proteomes" id="UP000017836">
    <property type="component" value="Unassembled WGS sequence"/>
</dbReference>
<reference evidence="5" key="1">
    <citation type="journal article" date="2013" name="Science">
        <title>The Amborella genome and the evolution of flowering plants.</title>
        <authorList>
            <consortium name="Amborella Genome Project"/>
        </authorList>
    </citation>
    <scope>NUCLEOTIDE SEQUENCE [LARGE SCALE GENOMIC DNA]</scope>
</reference>
<dbReference type="GO" id="GO:0006952">
    <property type="term" value="P:defense response"/>
    <property type="evidence" value="ECO:0007669"/>
    <property type="project" value="UniProtKB-KW"/>
</dbReference>
<dbReference type="Gramene" id="ERM96400">
    <property type="protein sequence ID" value="ERM96400"/>
    <property type="gene ID" value="AMTR_s00001p00240800"/>
</dbReference>
<evidence type="ECO:0000259" key="3">
    <source>
        <dbReference type="Pfam" id="PF00182"/>
    </source>
</evidence>
<evidence type="ECO:0000313" key="4">
    <source>
        <dbReference type="EMBL" id="ERM96400.1"/>
    </source>
</evidence>
<dbReference type="eggNOG" id="KOG4742">
    <property type="taxonomic scope" value="Eukaryota"/>
</dbReference>
<keyword evidence="1" id="KW-0611">Plant defense</keyword>
<keyword evidence="2" id="KW-1015">Disulfide bond</keyword>
<dbReference type="Gene3D" id="1.10.530.10">
    <property type="match status" value="1"/>
</dbReference>
<evidence type="ECO:0000256" key="2">
    <source>
        <dbReference type="ARBA" id="ARBA00023157"/>
    </source>
</evidence>
<dbReference type="Pfam" id="PF00182">
    <property type="entry name" value="Glyco_hydro_19"/>
    <property type="match status" value="1"/>
</dbReference>
<dbReference type="STRING" id="13333.W1NMC1"/>
<evidence type="ECO:0000313" key="5">
    <source>
        <dbReference type="Proteomes" id="UP000017836"/>
    </source>
</evidence>
<keyword evidence="5" id="KW-1185">Reference proteome</keyword>
<dbReference type="GO" id="GO:0016998">
    <property type="term" value="P:cell wall macromolecule catabolic process"/>
    <property type="evidence" value="ECO:0007669"/>
    <property type="project" value="InterPro"/>
</dbReference>
<sequence length="100" mass="11287">MNAQPPIPSPHAVITDQWEPSEDDIQAGRVPGYGVITNIINGGSECNHIDLRSDSRIAYYGRACAFMRVDPGYNRDCKTQEPFLPAKTTRDSYNERRFII</sequence>
<evidence type="ECO:0000256" key="1">
    <source>
        <dbReference type="ARBA" id="ARBA00022821"/>
    </source>
</evidence>
<organism evidence="4 5">
    <name type="scientific">Amborella trichopoda</name>
    <dbReference type="NCBI Taxonomy" id="13333"/>
    <lineage>
        <taxon>Eukaryota</taxon>
        <taxon>Viridiplantae</taxon>
        <taxon>Streptophyta</taxon>
        <taxon>Embryophyta</taxon>
        <taxon>Tracheophyta</taxon>
        <taxon>Spermatophyta</taxon>
        <taxon>Magnoliopsida</taxon>
        <taxon>Amborellales</taxon>
        <taxon>Amborellaceae</taxon>
        <taxon>Amborella</taxon>
    </lineage>
</organism>